<evidence type="ECO:0000313" key="1">
    <source>
        <dbReference type="EMBL" id="KEQ15627.1"/>
    </source>
</evidence>
<protein>
    <recommendedName>
        <fullName evidence="3">Porin domain-containing protein</fullName>
    </recommendedName>
</protein>
<keyword evidence="2" id="KW-1185">Reference proteome</keyword>
<organism evidence="1 2">
    <name type="scientific">Endozoicomonas montiporae</name>
    <dbReference type="NCBI Taxonomy" id="1027273"/>
    <lineage>
        <taxon>Bacteria</taxon>
        <taxon>Pseudomonadati</taxon>
        <taxon>Pseudomonadota</taxon>
        <taxon>Gammaproteobacteria</taxon>
        <taxon>Oceanospirillales</taxon>
        <taxon>Endozoicomonadaceae</taxon>
        <taxon>Endozoicomonas</taxon>
    </lineage>
</organism>
<comment type="caution">
    <text evidence="1">The sequence shown here is derived from an EMBL/GenBank/DDBJ whole genome shotgun (WGS) entry which is preliminary data.</text>
</comment>
<accession>A0A081NB04</accession>
<dbReference type="RefSeq" id="WP_034872922.1">
    <property type="nucleotide sequence ID" value="NZ_JOKG01000001.1"/>
</dbReference>
<dbReference type="Proteomes" id="UP000028006">
    <property type="component" value="Unassembled WGS sequence"/>
</dbReference>
<reference evidence="1 2" key="1">
    <citation type="submission" date="2014-06" db="EMBL/GenBank/DDBJ databases">
        <title>Whole Genome Sequences of Three Symbiotic Endozoicomonas Bacteria.</title>
        <authorList>
            <person name="Neave M.J."/>
            <person name="Apprill A."/>
            <person name="Voolstra C.R."/>
        </authorList>
    </citation>
    <scope>NUCLEOTIDE SEQUENCE [LARGE SCALE GENOMIC DNA]</scope>
    <source>
        <strain evidence="1 2">LMG 24815</strain>
    </source>
</reference>
<gene>
    <name evidence="1" type="ORF">GZ77_03265</name>
</gene>
<dbReference type="EMBL" id="JOKG01000001">
    <property type="protein sequence ID" value="KEQ15627.1"/>
    <property type="molecule type" value="Genomic_DNA"/>
</dbReference>
<sequence>MGSYSEDSDDKVWSAQLLYKIDSNAVVYARYRDVKMGEGRFQCGETTSKDLRGKSDSFKEASIGIEYWF</sequence>
<dbReference type="AlphaFoldDB" id="A0A081NB04"/>
<proteinExistence type="predicted"/>
<evidence type="ECO:0000313" key="2">
    <source>
        <dbReference type="Proteomes" id="UP000028006"/>
    </source>
</evidence>
<name>A0A081NB04_9GAMM</name>
<evidence type="ECO:0008006" key="3">
    <source>
        <dbReference type="Google" id="ProtNLM"/>
    </source>
</evidence>